<feature type="domain" description="CRAL-TRIO" evidence="2">
    <location>
        <begin position="132"/>
        <end position="252"/>
    </location>
</feature>
<proteinExistence type="predicted"/>
<evidence type="ECO:0000259" key="2">
    <source>
        <dbReference type="PROSITE" id="PS50191"/>
    </source>
</evidence>
<sequence length="308" mass="35333">MEFIPPNEDRRKAIFEDHGLTVDKVKEAEEELMQWLLEQPHLPDHIDENVLTSFAMCCRKGIEDSKKRLDAYFTVRAMFPVLYENRDPLSDEMVENCKTIAHGMCPGYTPECCRVYVAKLMNADVDVFNFNALVRRLLLIQDLTMMRDLKSGIYLVADFTGVTVHHFLKLSISQARDLMFCIQNVYPLRVKKMVFINVKPFCKTLLERMVIPLLKKKIANRTHFFADTKKVSKVVPVEILPRDMGGNGPSSDEVNDFWNNELALYSDWISNEGSTTSDESKREGTSKLSLTEFPRNTHPLKAPGCSVM</sequence>
<dbReference type="CDD" id="cd00170">
    <property type="entry name" value="SEC14"/>
    <property type="match status" value="1"/>
</dbReference>
<dbReference type="SUPFAM" id="SSF52087">
    <property type="entry name" value="CRAL/TRIO domain"/>
    <property type="match status" value="1"/>
</dbReference>
<name>A0A0A9YE61_LYGHE</name>
<dbReference type="GO" id="GO:1902936">
    <property type="term" value="F:phosphatidylinositol bisphosphate binding"/>
    <property type="evidence" value="ECO:0007669"/>
    <property type="project" value="TreeGrafter"/>
</dbReference>
<evidence type="ECO:0000313" key="3">
    <source>
        <dbReference type="EMBL" id="JAG31367.1"/>
    </source>
</evidence>
<dbReference type="SUPFAM" id="SSF46938">
    <property type="entry name" value="CRAL/TRIO N-terminal domain"/>
    <property type="match status" value="1"/>
</dbReference>
<accession>A0A0A9YE61</accession>
<reference evidence="3" key="2">
    <citation type="submission" date="2014-07" db="EMBL/GenBank/DDBJ databases">
        <authorList>
            <person name="Hull J."/>
        </authorList>
    </citation>
    <scope>NUCLEOTIDE SEQUENCE</scope>
</reference>
<dbReference type="PROSITE" id="PS50191">
    <property type="entry name" value="CRAL_TRIO"/>
    <property type="match status" value="1"/>
</dbReference>
<gene>
    <name evidence="3" type="primary">Ttpa_7</name>
    <name evidence="3" type="ORF">CM83_51361</name>
</gene>
<protein>
    <submittedName>
        <fullName evidence="3">Alpha-tocopherol transfer protein</fullName>
    </submittedName>
</protein>
<reference evidence="3" key="1">
    <citation type="journal article" date="2014" name="PLoS ONE">
        <title>Transcriptome-Based Identification of ABC Transporters in the Western Tarnished Plant Bug Lygus hesperus.</title>
        <authorList>
            <person name="Hull J.J."/>
            <person name="Chaney K."/>
            <person name="Geib S.M."/>
            <person name="Fabrick J.A."/>
            <person name="Brent C.S."/>
            <person name="Walsh D."/>
            <person name="Lavine L.C."/>
        </authorList>
    </citation>
    <scope>NUCLEOTIDE SEQUENCE</scope>
</reference>
<dbReference type="PANTHER" id="PTHR10174">
    <property type="entry name" value="ALPHA-TOCOPHEROL TRANSFER PROTEIN-RELATED"/>
    <property type="match status" value="1"/>
</dbReference>
<dbReference type="Gene3D" id="1.20.5.1200">
    <property type="entry name" value="Alpha-tocopherol transfer"/>
    <property type="match status" value="1"/>
</dbReference>
<feature type="region of interest" description="Disordered" evidence="1">
    <location>
        <begin position="272"/>
        <end position="308"/>
    </location>
</feature>
<dbReference type="InterPro" id="IPR001251">
    <property type="entry name" value="CRAL-TRIO_dom"/>
</dbReference>
<dbReference type="PANTHER" id="PTHR10174:SF224">
    <property type="entry name" value="RETINOL-BINDING PROTEIN PINTA"/>
    <property type="match status" value="1"/>
</dbReference>
<dbReference type="EMBL" id="GBHO01012237">
    <property type="protein sequence ID" value="JAG31367.1"/>
    <property type="molecule type" value="Transcribed_RNA"/>
</dbReference>
<evidence type="ECO:0000256" key="1">
    <source>
        <dbReference type="SAM" id="MobiDB-lite"/>
    </source>
</evidence>
<organism evidence="3">
    <name type="scientific">Lygus hesperus</name>
    <name type="common">Western plant bug</name>
    <dbReference type="NCBI Taxonomy" id="30085"/>
    <lineage>
        <taxon>Eukaryota</taxon>
        <taxon>Metazoa</taxon>
        <taxon>Ecdysozoa</taxon>
        <taxon>Arthropoda</taxon>
        <taxon>Hexapoda</taxon>
        <taxon>Insecta</taxon>
        <taxon>Pterygota</taxon>
        <taxon>Neoptera</taxon>
        <taxon>Paraneoptera</taxon>
        <taxon>Hemiptera</taxon>
        <taxon>Heteroptera</taxon>
        <taxon>Panheteroptera</taxon>
        <taxon>Cimicomorpha</taxon>
        <taxon>Miridae</taxon>
        <taxon>Mirini</taxon>
        <taxon>Lygus</taxon>
    </lineage>
</organism>
<dbReference type="Pfam" id="PF00650">
    <property type="entry name" value="CRAL_TRIO"/>
    <property type="match status" value="1"/>
</dbReference>
<dbReference type="SMART" id="SM00516">
    <property type="entry name" value="SEC14"/>
    <property type="match status" value="1"/>
</dbReference>
<dbReference type="Gene3D" id="3.40.525.10">
    <property type="entry name" value="CRAL-TRIO lipid binding domain"/>
    <property type="match status" value="1"/>
</dbReference>
<dbReference type="InterPro" id="IPR036273">
    <property type="entry name" value="CRAL/TRIO_N_dom_sf"/>
</dbReference>
<dbReference type="AlphaFoldDB" id="A0A0A9YE61"/>
<dbReference type="GO" id="GO:0016020">
    <property type="term" value="C:membrane"/>
    <property type="evidence" value="ECO:0007669"/>
    <property type="project" value="TreeGrafter"/>
</dbReference>
<dbReference type="InterPro" id="IPR036865">
    <property type="entry name" value="CRAL-TRIO_dom_sf"/>
</dbReference>